<dbReference type="Gene3D" id="1.10.10.10">
    <property type="entry name" value="Winged helix-like DNA-binding domain superfamily/Winged helix DNA-binding domain"/>
    <property type="match status" value="1"/>
</dbReference>
<dbReference type="PROSITE" id="PS51755">
    <property type="entry name" value="OMPR_PHOB"/>
    <property type="match status" value="1"/>
</dbReference>
<dbReference type="SMART" id="SM01043">
    <property type="entry name" value="BTAD"/>
    <property type="match status" value="1"/>
</dbReference>
<dbReference type="SUPFAM" id="SSF52540">
    <property type="entry name" value="P-loop containing nucleoside triphosphate hydrolases"/>
    <property type="match status" value="1"/>
</dbReference>
<dbReference type="SMART" id="SM00862">
    <property type="entry name" value="Trans_reg_C"/>
    <property type="match status" value="1"/>
</dbReference>
<dbReference type="Gene3D" id="1.25.40.10">
    <property type="entry name" value="Tetratricopeptide repeat domain"/>
    <property type="match status" value="1"/>
</dbReference>
<gene>
    <name evidence="7" type="ORF">F4553_007031</name>
</gene>
<dbReference type="FunFam" id="1.25.40.10:FF:000222">
    <property type="entry name" value="SARP family transcriptional regulator"/>
    <property type="match status" value="1"/>
</dbReference>
<dbReference type="InterPro" id="IPR001867">
    <property type="entry name" value="OmpR/PhoB-type_DNA-bd"/>
</dbReference>
<dbReference type="Proteomes" id="UP000587527">
    <property type="component" value="Unassembled WGS sequence"/>
</dbReference>
<dbReference type="EMBL" id="JACHMN010000003">
    <property type="protein sequence ID" value="MBB5873597.1"/>
    <property type="molecule type" value="Genomic_DNA"/>
</dbReference>
<evidence type="ECO:0000256" key="3">
    <source>
        <dbReference type="ARBA" id="ARBA00023125"/>
    </source>
</evidence>
<reference evidence="7 8" key="1">
    <citation type="submission" date="2020-08" db="EMBL/GenBank/DDBJ databases">
        <title>Sequencing the genomes of 1000 actinobacteria strains.</title>
        <authorList>
            <person name="Klenk H.-P."/>
        </authorList>
    </citation>
    <scope>NUCLEOTIDE SEQUENCE [LARGE SCALE GENOMIC DNA]</scope>
    <source>
        <strain evidence="7 8">DSM 45362</strain>
    </source>
</reference>
<evidence type="ECO:0000256" key="5">
    <source>
        <dbReference type="PROSITE-ProRule" id="PRU01091"/>
    </source>
</evidence>
<evidence type="ECO:0000256" key="2">
    <source>
        <dbReference type="ARBA" id="ARBA00023015"/>
    </source>
</evidence>
<dbReference type="CDD" id="cd15831">
    <property type="entry name" value="BTAD"/>
    <property type="match status" value="1"/>
</dbReference>
<dbReference type="InterPro" id="IPR005158">
    <property type="entry name" value="BTAD"/>
</dbReference>
<proteinExistence type="inferred from homology"/>
<dbReference type="Pfam" id="PF03704">
    <property type="entry name" value="BTAD"/>
    <property type="match status" value="1"/>
</dbReference>
<sequence length="687" mass="74554">MRFRVLGTLEAFDGTQWHAVPAAKWRSLLAALLVDPGRVVSLDQLAAEMWGDSPPRTVANQVYGYVSRLRRLLGDADGRILVTHSPGYRLAVDDEDVDAALFVSQAAEGMQALRADDPEQAARLLTSALGLWRGTAFADAPPTEAVRAAADHLNELRIAAMEARIEADLACGRHSELVAELQALTREHPLREGLWRLWMLALYRCGRQAEALAAYQSVRGLLDEELGIEPCVELRDLHGAILRGELDPVERTEPESPPEEFIVPRQLPTAAWPFVGRDAELRWLARLSHESEQGRTVISAIDGAAGIGKTCLAIQFGHRIADRYPDGQLYVNLRGSDPGGVPVEPSAAAQAFLEALNVAPQRIPDDMESQSALLRSSLAGKRMLMLLDNARDADQVRPLLPGTADCLVIITSRQQLTALHATEGVSTLTLGLLSTAETSELFAARLGVDRVAREPDAAAEIIARCGNLPLALVIAAARAAARPKLSLAAVAAEMRASLSLDAFGAGDPGIDISGAFSWSFSGVSIAAARLFRLLGLHPGPEISLAAAASLAGRPPRRAATLLAELARSHLIDEFRPQRYGLHDLMRLFASEQVNLVEDRQQRDAATHRLLDHYLHTAHAADRLINPDRDVVSLPVASPGTVIATFTDKRHALDWFAGERRVLLALIQHARSTGWHLHTRLLNRACTP</sequence>
<dbReference type="SUPFAM" id="SSF46894">
    <property type="entry name" value="C-terminal effector domain of the bipartite response regulators"/>
    <property type="match status" value="1"/>
</dbReference>
<dbReference type="GO" id="GO:0000160">
    <property type="term" value="P:phosphorelay signal transduction system"/>
    <property type="evidence" value="ECO:0007669"/>
    <property type="project" value="InterPro"/>
</dbReference>
<dbReference type="Gene3D" id="3.40.50.300">
    <property type="entry name" value="P-loop containing nucleotide triphosphate hydrolases"/>
    <property type="match status" value="1"/>
</dbReference>
<dbReference type="GO" id="GO:0006355">
    <property type="term" value="P:regulation of DNA-templated transcription"/>
    <property type="evidence" value="ECO:0007669"/>
    <property type="project" value="InterPro"/>
</dbReference>
<comment type="caution">
    <text evidence="7">The sequence shown here is derived from an EMBL/GenBank/DDBJ whole genome shotgun (WGS) entry which is preliminary data.</text>
</comment>
<accession>A0A841BWU6</accession>
<dbReference type="InterPro" id="IPR051677">
    <property type="entry name" value="AfsR-DnrI-RedD_regulator"/>
</dbReference>
<protein>
    <submittedName>
        <fullName evidence="7">DNA-binding SARP family transcriptional activator</fullName>
    </submittedName>
</protein>
<dbReference type="InterPro" id="IPR016032">
    <property type="entry name" value="Sig_transdc_resp-reg_C-effctor"/>
</dbReference>
<dbReference type="InterPro" id="IPR036388">
    <property type="entry name" value="WH-like_DNA-bd_sf"/>
</dbReference>
<keyword evidence="3 5" id="KW-0238">DNA-binding</keyword>
<feature type="domain" description="OmpR/PhoB-type" evidence="6">
    <location>
        <begin position="1"/>
        <end position="92"/>
    </location>
</feature>
<evidence type="ECO:0000313" key="8">
    <source>
        <dbReference type="Proteomes" id="UP000587527"/>
    </source>
</evidence>
<comment type="similarity">
    <text evidence="1">Belongs to the AfsR/DnrI/RedD regulatory family.</text>
</comment>
<dbReference type="InterPro" id="IPR011990">
    <property type="entry name" value="TPR-like_helical_dom_sf"/>
</dbReference>
<evidence type="ECO:0000256" key="4">
    <source>
        <dbReference type="ARBA" id="ARBA00023163"/>
    </source>
</evidence>
<keyword evidence="4" id="KW-0804">Transcription</keyword>
<dbReference type="PANTHER" id="PTHR35807">
    <property type="entry name" value="TRANSCRIPTIONAL REGULATOR REDD-RELATED"/>
    <property type="match status" value="1"/>
</dbReference>
<organism evidence="7 8">
    <name type="scientific">Allocatelliglobosispora scoriae</name>
    <dbReference type="NCBI Taxonomy" id="643052"/>
    <lineage>
        <taxon>Bacteria</taxon>
        <taxon>Bacillati</taxon>
        <taxon>Actinomycetota</taxon>
        <taxon>Actinomycetes</taxon>
        <taxon>Micromonosporales</taxon>
        <taxon>Micromonosporaceae</taxon>
        <taxon>Allocatelliglobosispora</taxon>
    </lineage>
</organism>
<keyword evidence="8" id="KW-1185">Reference proteome</keyword>
<dbReference type="PANTHER" id="PTHR35807:SF1">
    <property type="entry name" value="TRANSCRIPTIONAL REGULATOR REDD"/>
    <property type="match status" value="1"/>
</dbReference>
<dbReference type="GO" id="GO:0043531">
    <property type="term" value="F:ADP binding"/>
    <property type="evidence" value="ECO:0007669"/>
    <property type="project" value="InterPro"/>
</dbReference>
<dbReference type="GO" id="GO:0003677">
    <property type="term" value="F:DNA binding"/>
    <property type="evidence" value="ECO:0007669"/>
    <property type="project" value="UniProtKB-UniRule"/>
</dbReference>
<name>A0A841BWU6_9ACTN</name>
<evidence type="ECO:0000259" key="6">
    <source>
        <dbReference type="PROSITE" id="PS51755"/>
    </source>
</evidence>
<keyword evidence="2" id="KW-0805">Transcription regulation</keyword>
<dbReference type="RefSeq" id="WP_184845008.1">
    <property type="nucleotide sequence ID" value="NZ_JACHMN010000003.1"/>
</dbReference>
<evidence type="ECO:0000313" key="7">
    <source>
        <dbReference type="EMBL" id="MBB5873597.1"/>
    </source>
</evidence>
<dbReference type="PRINTS" id="PR00364">
    <property type="entry name" value="DISEASERSIST"/>
</dbReference>
<evidence type="ECO:0000256" key="1">
    <source>
        <dbReference type="ARBA" id="ARBA00005820"/>
    </source>
</evidence>
<dbReference type="InterPro" id="IPR027417">
    <property type="entry name" value="P-loop_NTPase"/>
</dbReference>
<feature type="DNA-binding region" description="OmpR/PhoB-type" evidence="5">
    <location>
        <begin position="1"/>
        <end position="92"/>
    </location>
</feature>
<dbReference type="SUPFAM" id="SSF48452">
    <property type="entry name" value="TPR-like"/>
    <property type="match status" value="1"/>
</dbReference>
<dbReference type="Pfam" id="PF00486">
    <property type="entry name" value="Trans_reg_C"/>
    <property type="match status" value="1"/>
</dbReference>
<dbReference type="AlphaFoldDB" id="A0A841BWU6"/>